<organism evidence="2 3">
    <name type="scientific">Actimicrobium antarcticum</name>
    <dbReference type="NCBI Taxonomy" id="1051899"/>
    <lineage>
        <taxon>Bacteria</taxon>
        <taxon>Pseudomonadati</taxon>
        <taxon>Pseudomonadota</taxon>
        <taxon>Betaproteobacteria</taxon>
        <taxon>Burkholderiales</taxon>
        <taxon>Oxalobacteraceae</taxon>
        <taxon>Actimicrobium</taxon>
    </lineage>
</organism>
<name>A0ABP7TT33_9BURK</name>
<dbReference type="EMBL" id="BAAAZE010000013">
    <property type="protein sequence ID" value="GAA4030595.1"/>
    <property type="molecule type" value="Genomic_DNA"/>
</dbReference>
<gene>
    <name evidence="2" type="ORF">GCM10022212_31160</name>
</gene>
<feature type="transmembrane region" description="Helical" evidence="1">
    <location>
        <begin position="55"/>
        <end position="77"/>
    </location>
</feature>
<keyword evidence="1" id="KW-0472">Membrane</keyword>
<reference evidence="3" key="1">
    <citation type="journal article" date="2019" name="Int. J. Syst. Evol. Microbiol.">
        <title>The Global Catalogue of Microorganisms (GCM) 10K type strain sequencing project: providing services to taxonomists for standard genome sequencing and annotation.</title>
        <authorList>
            <consortium name="The Broad Institute Genomics Platform"/>
            <consortium name="The Broad Institute Genome Sequencing Center for Infectious Disease"/>
            <person name="Wu L."/>
            <person name="Ma J."/>
        </authorList>
    </citation>
    <scope>NUCLEOTIDE SEQUENCE [LARGE SCALE GENOMIC DNA]</scope>
    <source>
        <strain evidence="3">JCM 16673</strain>
    </source>
</reference>
<accession>A0ABP7TT33</accession>
<sequence length="90" mass="9669">MAALYAVEPAFQARLLPATTVLQDGGVTPDQMTLLAAGLSVGEGAALCFFPEHNALWHGLLFFLFFIMALNAIDGLLPRLTVCSQSTVRF</sequence>
<keyword evidence="1" id="KW-0812">Transmembrane</keyword>
<dbReference type="Gene3D" id="1.20.120.1760">
    <property type="match status" value="1"/>
</dbReference>
<evidence type="ECO:0000313" key="3">
    <source>
        <dbReference type="Proteomes" id="UP001501353"/>
    </source>
</evidence>
<evidence type="ECO:0000313" key="2">
    <source>
        <dbReference type="EMBL" id="GAA4030595.1"/>
    </source>
</evidence>
<dbReference type="Proteomes" id="UP001501353">
    <property type="component" value="Unassembled WGS sequence"/>
</dbReference>
<comment type="caution">
    <text evidence="2">The sequence shown here is derived from an EMBL/GenBank/DDBJ whole genome shotgun (WGS) entry which is preliminary data.</text>
</comment>
<evidence type="ECO:0000256" key="1">
    <source>
        <dbReference type="SAM" id="Phobius"/>
    </source>
</evidence>
<proteinExistence type="predicted"/>
<keyword evidence="1" id="KW-1133">Transmembrane helix</keyword>
<dbReference type="InterPro" id="IPR043130">
    <property type="entry name" value="CDP-OH_PTrfase_TM_dom"/>
</dbReference>
<dbReference type="RefSeq" id="WP_344764632.1">
    <property type="nucleotide sequence ID" value="NZ_BAAAZE010000013.1"/>
</dbReference>
<protein>
    <submittedName>
        <fullName evidence="2">Uncharacterized protein</fullName>
    </submittedName>
</protein>
<keyword evidence="3" id="KW-1185">Reference proteome</keyword>